<accession>A0A9D6L847</accession>
<feature type="chain" id="PRO_5038713750" evidence="4">
    <location>
        <begin position="37"/>
        <end position="454"/>
    </location>
</feature>
<comment type="similarity">
    <text evidence="1 2">Belongs to the peptidase M16 family.</text>
</comment>
<dbReference type="InterPro" id="IPR011249">
    <property type="entry name" value="Metalloenz_LuxS/M16"/>
</dbReference>
<dbReference type="Gene3D" id="3.30.830.10">
    <property type="entry name" value="Metalloenzyme, LuxS/M16 peptidase-like"/>
    <property type="match status" value="2"/>
</dbReference>
<feature type="region of interest" description="Disordered" evidence="3">
    <location>
        <begin position="254"/>
        <end position="275"/>
    </location>
</feature>
<evidence type="ECO:0000256" key="2">
    <source>
        <dbReference type="RuleBase" id="RU004447"/>
    </source>
</evidence>
<dbReference type="Proteomes" id="UP000807850">
    <property type="component" value="Unassembled WGS sequence"/>
</dbReference>
<organism evidence="7 8">
    <name type="scientific">Eiseniibacteriota bacterium</name>
    <dbReference type="NCBI Taxonomy" id="2212470"/>
    <lineage>
        <taxon>Bacteria</taxon>
        <taxon>Candidatus Eiseniibacteriota</taxon>
    </lineage>
</organism>
<dbReference type="SUPFAM" id="SSF63411">
    <property type="entry name" value="LuxS/MPP-like metallohydrolase"/>
    <property type="match status" value="2"/>
</dbReference>
<evidence type="ECO:0000256" key="3">
    <source>
        <dbReference type="SAM" id="MobiDB-lite"/>
    </source>
</evidence>
<feature type="signal peptide" evidence="4">
    <location>
        <begin position="1"/>
        <end position="36"/>
    </location>
</feature>
<dbReference type="GO" id="GO:0006508">
    <property type="term" value="P:proteolysis"/>
    <property type="evidence" value="ECO:0007669"/>
    <property type="project" value="InterPro"/>
</dbReference>
<evidence type="ECO:0000256" key="1">
    <source>
        <dbReference type="ARBA" id="ARBA00007261"/>
    </source>
</evidence>
<sequence length="454" mass="47807">MIIRRPIAAVLGRAVRAAVPAVTLAALALAAAPAAAAPVTAPHDAAAPALITLKNGVRLLLAPDPAATAVDVAAWIDAGVRYERPGQIGISHLVEHLATAATVIDGMDDAKRIAAEGGTGSAYTNADWTCFSHTVPRGALDVAFRLEAARLALQPTEAQLRTASAGVRDEIRARARANPVEGSLERLYGAAFTAHPYRWPVLGLDADLERVTLGQCVEFLHQRYTPDHLLITVAGDFDPDEALALARRHLEPIHGRGESRTPAAEPPSPHRGDAPGEFQVPILVVGWRADAADAPALDCIASLIAQGPLARLYQRLVAGAGRCVLVDAGRDGRRDATMFWTIAALEPGADSASVERDLLAEMDALGATPVGGDEMDRVRRRASLAMLFGRQTASDRGQALGTAQMIAGDAGEADRAIERLRALAPADLQQAAARTFTAARRTVVWIRPAAGSRP</sequence>
<evidence type="ECO:0000259" key="5">
    <source>
        <dbReference type="Pfam" id="PF00675"/>
    </source>
</evidence>
<dbReference type="PROSITE" id="PS00143">
    <property type="entry name" value="INSULINASE"/>
    <property type="match status" value="1"/>
</dbReference>
<dbReference type="Pfam" id="PF05193">
    <property type="entry name" value="Peptidase_M16_C"/>
    <property type="match status" value="1"/>
</dbReference>
<evidence type="ECO:0000313" key="7">
    <source>
        <dbReference type="EMBL" id="MBI3540476.1"/>
    </source>
</evidence>
<feature type="domain" description="Peptidase M16 N-terminal" evidence="5">
    <location>
        <begin position="60"/>
        <end position="146"/>
    </location>
</feature>
<keyword evidence="4" id="KW-0732">Signal</keyword>
<evidence type="ECO:0000259" key="6">
    <source>
        <dbReference type="Pfam" id="PF05193"/>
    </source>
</evidence>
<dbReference type="GO" id="GO:0004222">
    <property type="term" value="F:metalloendopeptidase activity"/>
    <property type="evidence" value="ECO:0007669"/>
    <property type="project" value="InterPro"/>
</dbReference>
<dbReference type="AlphaFoldDB" id="A0A9D6L847"/>
<gene>
    <name evidence="7" type="ORF">HY076_09410</name>
</gene>
<dbReference type="EMBL" id="JACQAY010000313">
    <property type="protein sequence ID" value="MBI3540476.1"/>
    <property type="molecule type" value="Genomic_DNA"/>
</dbReference>
<dbReference type="Pfam" id="PF00675">
    <property type="entry name" value="Peptidase_M16"/>
    <property type="match status" value="1"/>
</dbReference>
<dbReference type="GO" id="GO:0046872">
    <property type="term" value="F:metal ion binding"/>
    <property type="evidence" value="ECO:0007669"/>
    <property type="project" value="InterPro"/>
</dbReference>
<evidence type="ECO:0000313" key="8">
    <source>
        <dbReference type="Proteomes" id="UP000807850"/>
    </source>
</evidence>
<reference evidence="7" key="1">
    <citation type="submission" date="2020-07" db="EMBL/GenBank/DDBJ databases">
        <title>Huge and variable diversity of episymbiotic CPR bacteria and DPANN archaea in groundwater ecosystems.</title>
        <authorList>
            <person name="He C.Y."/>
            <person name="Keren R."/>
            <person name="Whittaker M."/>
            <person name="Farag I.F."/>
            <person name="Doudna J."/>
            <person name="Cate J.H.D."/>
            <person name="Banfield J.F."/>
        </authorList>
    </citation>
    <scope>NUCLEOTIDE SEQUENCE</scope>
    <source>
        <strain evidence="7">NC_groundwater_928_Pr1_S-0.2um_72_17</strain>
    </source>
</reference>
<comment type="caution">
    <text evidence="7">The sequence shown here is derived from an EMBL/GenBank/DDBJ whole genome shotgun (WGS) entry which is preliminary data.</text>
</comment>
<dbReference type="InterPro" id="IPR007863">
    <property type="entry name" value="Peptidase_M16_C"/>
</dbReference>
<name>A0A9D6L847_UNCEI</name>
<dbReference type="InterPro" id="IPR011765">
    <property type="entry name" value="Pept_M16_N"/>
</dbReference>
<proteinExistence type="inferred from homology"/>
<protein>
    <submittedName>
        <fullName evidence="7">Insulinase family protein</fullName>
    </submittedName>
</protein>
<dbReference type="InterPro" id="IPR001431">
    <property type="entry name" value="Pept_M16_Zn_BS"/>
</dbReference>
<dbReference type="InterPro" id="IPR050361">
    <property type="entry name" value="MPP/UQCRC_Complex"/>
</dbReference>
<feature type="domain" description="Peptidase M16 C-terminal" evidence="6">
    <location>
        <begin position="211"/>
        <end position="380"/>
    </location>
</feature>
<dbReference type="PANTHER" id="PTHR11851">
    <property type="entry name" value="METALLOPROTEASE"/>
    <property type="match status" value="1"/>
</dbReference>
<evidence type="ECO:0000256" key="4">
    <source>
        <dbReference type="SAM" id="SignalP"/>
    </source>
</evidence>
<dbReference type="PANTHER" id="PTHR11851:SF49">
    <property type="entry name" value="MITOCHONDRIAL-PROCESSING PEPTIDASE SUBUNIT ALPHA"/>
    <property type="match status" value="1"/>
</dbReference>